<dbReference type="Gene3D" id="3.50.30.40">
    <property type="entry name" value="Ribonuclease E inhibitor RraA/RraA-like"/>
    <property type="match status" value="1"/>
</dbReference>
<feature type="binding site" evidence="1">
    <location>
        <position position="120"/>
    </location>
    <ligand>
        <name>Mg(2+)</name>
        <dbReference type="ChEBI" id="CHEBI:18420"/>
    </ligand>
</feature>
<gene>
    <name evidence="2" type="ORF">CONCODRAFT_76745</name>
</gene>
<dbReference type="Proteomes" id="UP000070444">
    <property type="component" value="Unassembled WGS sequence"/>
</dbReference>
<dbReference type="PANTHER" id="PTHR33254">
    <property type="entry name" value="4-HYDROXY-4-METHYL-2-OXOGLUTARATE ALDOLASE 3-RELATED"/>
    <property type="match status" value="1"/>
</dbReference>
<feature type="binding site" evidence="1">
    <location>
        <begin position="97"/>
        <end position="100"/>
    </location>
    <ligand>
        <name>substrate</name>
    </ligand>
</feature>
<dbReference type="GO" id="GO:0008948">
    <property type="term" value="F:oxaloacetate decarboxylase activity"/>
    <property type="evidence" value="ECO:0007669"/>
    <property type="project" value="TreeGrafter"/>
</dbReference>
<dbReference type="EMBL" id="KQ964421">
    <property type="protein sequence ID" value="KXN74673.1"/>
    <property type="molecule type" value="Genomic_DNA"/>
</dbReference>
<dbReference type="InterPro" id="IPR036704">
    <property type="entry name" value="RraA/RraA-like_sf"/>
</dbReference>
<dbReference type="PANTHER" id="PTHR33254:SF4">
    <property type="entry name" value="4-HYDROXY-4-METHYL-2-OXOGLUTARATE ALDOLASE 3-RELATED"/>
    <property type="match status" value="1"/>
</dbReference>
<dbReference type="Pfam" id="PF03737">
    <property type="entry name" value="RraA-like"/>
    <property type="match status" value="1"/>
</dbReference>
<dbReference type="SUPFAM" id="SSF89562">
    <property type="entry name" value="RraA-like"/>
    <property type="match status" value="1"/>
</dbReference>
<keyword evidence="1" id="KW-0479">Metal-binding</keyword>
<accession>A0A137PI46</accession>
<evidence type="ECO:0000313" key="3">
    <source>
        <dbReference type="Proteomes" id="UP000070444"/>
    </source>
</evidence>
<dbReference type="OMA" id="FTVRCPP"/>
<dbReference type="AlphaFoldDB" id="A0A137PI46"/>
<keyword evidence="1" id="KW-0460">Magnesium</keyword>
<reference evidence="2 3" key="1">
    <citation type="journal article" date="2015" name="Genome Biol. Evol.">
        <title>Phylogenomic analyses indicate that early fungi evolved digesting cell walls of algal ancestors of land plants.</title>
        <authorList>
            <person name="Chang Y."/>
            <person name="Wang S."/>
            <person name="Sekimoto S."/>
            <person name="Aerts A.L."/>
            <person name="Choi C."/>
            <person name="Clum A."/>
            <person name="LaButti K.M."/>
            <person name="Lindquist E.A."/>
            <person name="Yee Ngan C."/>
            <person name="Ohm R.A."/>
            <person name="Salamov A.A."/>
            <person name="Grigoriev I.V."/>
            <person name="Spatafora J.W."/>
            <person name="Berbee M.L."/>
        </authorList>
    </citation>
    <scope>NUCLEOTIDE SEQUENCE [LARGE SCALE GENOMIC DNA]</scope>
    <source>
        <strain evidence="2 3">NRRL 28638</strain>
    </source>
</reference>
<dbReference type="STRING" id="796925.A0A137PI46"/>
<comment type="cofactor">
    <cofactor evidence="1">
        <name>Mg(2+)</name>
        <dbReference type="ChEBI" id="CHEBI:18420"/>
    </cofactor>
</comment>
<dbReference type="CDD" id="cd16841">
    <property type="entry name" value="RraA_family"/>
    <property type="match status" value="1"/>
</dbReference>
<proteinExistence type="predicted"/>
<organism evidence="2 3">
    <name type="scientific">Conidiobolus coronatus (strain ATCC 28846 / CBS 209.66 / NRRL 28638)</name>
    <name type="common">Delacroixia coronata</name>
    <dbReference type="NCBI Taxonomy" id="796925"/>
    <lineage>
        <taxon>Eukaryota</taxon>
        <taxon>Fungi</taxon>
        <taxon>Fungi incertae sedis</taxon>
        <taxon>Zoopagomycota</taxon>
        <taxon>Entomophthoromycotina</taxon>
        <taxon>Entomophthoromycetes</taxon>
        <taxon>Entomophthorales</taxon>
        <taxon>Ancylistaceae</taxon>
        <taxon>Conidiobolus</taxon>
    </lineage>
</organism>
<protein>
    <submittedName>
        <fullName evidence="2">RraA-like protein</fullName>
    </submittedName>
</protein>
<name>A0A137PI46_CONC2</name>
<dbReference type="GO" id="GO:0046872">
    <property type="term" value="F:metal ion binding"/>
    <property type="evidence" value="ECO:0007669"/>
    <property type="project" value="UniProtKB-KW"/>
</dbReference>
<feature type="binding site" evidence="1">
    <location>
        <position position="119"/>
    </location>
    <ligand>
        <name>substrate</name>
    </ligand>
</feature>
<dbReference type="InterPro" id="IPR005493">
    <property type="entry name" value="RraA/RraA-like"/>
</dbReference>
<evidence type="ECO:0000256" key="1">
    <source>
        <dbReference type="PIRSR" id="PIRSR605493-1"/>
    </source>
</evidence>
<keyword evidence="3" id="KW-1185">Reference proteome</keyword>
<dbReference type="GO" id="GO:0047443">
    <property type="term" value="F:4-hydroxy-4-methyl-2-oxoglutarate aldolase activity"/>
    <property type="evidence" value="ECO:0007669"/>
    <property type="project" value="TreeGrafter"/>
</dbReference>
<dbReference type="OrthoDB" id="1476984at2759"/>
<sequence>MSDINSLLKTLDNYSSCDVGDALRTLGVKGGYLPGLKVRTSIKNPKLIGRAYTVELVDAKDKESEVYKNDLHWMDTVGEGQVVVIKAPLNLPNAVFGGLMGARAVNLGALGAVISGNIRDTRELEELGLKVYSHGTSSLGAKNFSRPSKVNQTLVISPPSGIEYEPTEVNPNDVVVADEDGVCIIPFNLLSQVLDQCEKSTQVDGKCLADIQSGKSIAEAFATHR</sequence>
<evidence type="ECO:0000313" key="2">
    <source>
        <dbReference type="EMBL" id="KXN74673.1"/>
    </source>
</evidence>